<comment type="caution">
    <text evidence="5">The sequence shown here is derived from an EMBL/GenBank/DDBJ whole genome shotgun (WGS) entry which is preliminary data.</text>
</comment>
<dbReference type="SUPFAM" id="SSF49842">
    <property type="entry name" value="TNF-like"/>
    <property type="match status" value="1"/>
</dbReference>
<protein>
    <recommendedName>
        <fullName evidence="4">C1q domain-containing protein</fullName>
    </recommendedName>
</protein>
<name>A0A9D4DGK6_DREPO</name>
<dbReference type="Pfam" id="PF00090">
    <property type="entry name" value="TSP_1"/>
    <property type="match status" value="3"/>
</dbReference>
<feature type="domain" description="C1q" evidence="4">
    <location>
        <begin position="296"/>
        <end position="436"/>
    </location>
</feature>
<evidence type="ECO:0000259" key="4">
    <source>
        <dbReference type="PROSITE" id="PS50871"/>
    </source>
</evidence>
<feature type="chain" id="PRO_5038373693" description="C1q domain-containing protein" evidence="3">
    <location>
        <begin position="21"/>
        <end position="436"/>
    </location>
</feature>
<dbReference type="Gene3D" id="2.60.120.40">
    <property type="match status" value="1"/>
</dbReference>
<keyword evidence="6" id="KW-1185">Reference proteome</keyword>
<dbReference type="InterPro" id="IPR052065">
    <property type="entry name" value="Compl_asym_regulator"/>
</dbReference>
<dbReference type="PRINTS" id="PR01705">
    <property type="entry name" value="TSP1REPEAT"/>
</dbReference>
<dbReference type="PANTHER" id="PTHR22906">
    <property type="entry name" value="PROPERDIN"/>
    <property type="match status" value="1"/>
</dbReference>
<dbReference type="Gene3D" id="2.20.100.10">
    <property type="entry name" value="Thrombospondin type-1 (TSP1) repeat"/>
    <property type="match status" value="3"/>
</dbReference>
<dbReference type="InterPro" id="IPR008983">
    <property type="entry name" value="Tumour_necrosis_fac-like_dom"/>
</dbReference>
<accession>A0A9D4DGK6</accession>
<dbReference type="PANTHER" id="PTHR22906:SF21">
    <property type="entry name" value="SEMA DOMAIN-CONTAINING PROTEIN"/>
    <property type="match status" value="1"/>
</dbReference>
<dbReference type="FunFam" id="2.20.100.10:FF:000002">
    <property type="entry name" value="Unc-5 netrin receptor C"/>
    <property type="match status" value="1"/>
</dbReference>
<evidence type="ECO:0000256" key="3">
    <source>
        <dbReference type="SAM" id="SignalP"/>
    </source>
</evidence>
<proteinExistence type="predicted"/>
<dbReference type="Proteomes" id="UP000828390">
    <property type="component" value="Unassembled WGS sequence"/>
</dbReference>
<evidence type="ECO:0000256" key="1">
    <source>
        <dbReference type="ARBA" id="ARBA00022737"/>
    </source>
</evidence>
<sequence length="436" mass="47230">MSKGVWIPLAALCMFRVSECLECFSCQNIADPDECRNTSQCSSGQSCSLQTSQAGSDLRFNMGVNTISYAVPSLLAHTVSLDAPFRPDSSPHVMNAAVQTAAMRTFVLIENLLNIHHAKITCPKFCGLCQLVDGNWAAWANWSSCSVTCEDGKQTRTRTCTNPQPSNGGLNCTGPASDTKLCTKQLCPVHGNWTEWSTWSGCSVTCDVGLRKRTRSCTNPKPDRSGDFCVGESSEYTVCLTDPCSTRNGGWSSWGSWQSCSVTCGGGLKLRSRTCTSPSPSAYGKACEGNFEAFAVCVNTPCYAVAFNAHGHNVLSNFVNAFPTVIFNEGNAYHASSGHFTAPVDGLYYFTAQFCCIPQQECGFFIEKSNASISSSTHLTATFEHHTTDVACTSASTSVKLNRNEHVWVLIQGTSSYLYDGYNGWNTFTGTLIQEL</sequence>
<dbReference type="EMBL" id="JAIWYP010000010">
    <property type="protein sequence ID" value="KAH3748641.1"/>
    <property type="molecule type" value="Genomic_DNA"/>
</dbReference>
<dbReference type="Pfam" id="PF00386">
    <property type="entry name" value="C1q"/>
    <property type="match status" value="1"/>
</dbReference>
<dbReference type="SMART" id="SM00209">
    <property type="entry name" value="TSP1"/>
    <property type="match status" value="3"/>
</dbReference>
<dbReference type="FunFam" id="2.20.100.10:FF:000001">
    <property type="entry name" value="semaphorin-5A isoform X1"/>
    <property type="match status" value="1"/>
</dbReference>
<dbReference type="InterPro" id="IPR001073">
    <property type="entry name" value="C1q_dom"/>
</dbReference>
<dbReference type="PROSITE" id="PS50871">
    <property type="entry name" value="C1Q"/>
    <property type="match status" value="1"/>
</dbReference>
<dbReference type="SMART" id="SM00110">
    <property type="entry name" value="C1Q"/>
    <property type="match status" value="1"/>
</dbReference>
<reference evidence="5" key="2">
    <citation type="submission" date="2020-11" db="EMBL/GenBank/DDBJ databases">
        <authorList>
            <person name="McCartney M.A."/>
            <person name="Auch B."/>
            <person name="Kono T."/>
            <person name="Mallez S."/>
            <person name="Becker A."/>
            <person name="Gohl D.M."/>
            <person name="Silverstein K.A.T."/>
            <person name="Koren S."/>
            <person name="Bechman K.B."/>
            <person name="Herman A."/>
            <person name="Abrahante J.E."/>
            <person name="Garbe J."/>
        </authorList>
    </citation>
    <scope>NUCLEOTIDE SEQUENCE</scope>
    <source>
        <strain evidence="5">Duluth1</strain>
        <tissue evidence="5">Whole animal</tissue>
    </source>
</reference>
<keyword evidence="2" id="KW-1015">Disulfide bond</keyword>
<keyword evidence="3" id="KW-0732">Signal</keyword>
<dbReference type="InterPro" id="IPR000884">
    <property type="entry name" value="TSP1_rpt"/>
</dbReference>
<organism evidence="5 6">
    <name type="scientific">Dreissena polymorpha</name>
    <name type="common">Zebra mussel</name>
    <name type="synonym">Mytilus polymorpha</name>
    <dbReference type="NCBI Taxonomy" id="45954"/>
    <lineage>
        <taxon>Eukaryota</taxon>
        <taxon>Metazoa</taxon>
        <taxon>Spiralia</taxon>
        <taxon>Lophotrochozoa</taxon>
        <taxon>Mollusca</taxon>
        <taxon>Bivalvia</taxon>
        <taxon>Autobranchia</taxon>
        <taxon>Heteroconchia</taxon>
        <taxon>Euheterodonta</taxon>
        <taxon>Imparidentia</taxon>
        <taxon>Neoheterodontei</taxon>
        <taxon>Myida</taxon>
        <taxon>Dreissenoidea</taxon>
        <taxon>Dreissenidae</taxon>
        <taxon>Dreissena</taxon>
    </lineage>
</organism>
<reference evidence="5" key="1">
    <citation type="journal article" date="2019" name="bioRxiv">
        <title>The Genome of the Zebra Mussel, Dreissena polymorpha: A Resource for Invasive Species Research.</title>
        <authorList>
            <person name="McCartney M.A."/>
            <person name="Auch B."/>
            <person name="Kono T."/>
            <person name="Mallez S."/>
            <person name="Zhang Y."/>
            <person name="Obille A."/>
            <person name="Becker A."/>
            <person name="Abrahante J.E."/>
            <person name="Garbe J."/>
            <person name="Badalamenti J.P."/>
            <person name="Herman A."/>
            <person name="Mangelson H."/>
            <person name="Liachko I."/>
            <person name="Sullivan S."/>
            <person name="Sone E.D."/>
            <person name="Koren S."/>
            <person name="Silverstein K.A.T."/>
            <person name="Beckman K.B."/>
            <person name="Gohl D.M."/>
        </authorList>
    </citation>
    <scope>NUCLEOTIDE SEQUENCE</scope>
    <source>
        <strain evidence="5">Duluth1</strain>
        <tissue evidence="5">Whole animal</tissue>
    </source>
</reference>
<keyword evidence="1" id="KW-0677">Repeat</keyword>
<dbReference type="InterPro" id="IPR036383">
    <property type="entry name" value="TSP1_rpt_sf"/>
</dbReference>
<evidence type="ECO:0000256" key="2">
    <source>
        <dbReference type="ARBA" id="ARBA00023157"/>
    </source>
</evidence>
<dbReference type="FunFam" id="2.20.100.10:FF:000007">
    <property type="entry name" value="Thrombospondin 1"/>
    <property type="match status" value="1"/>
</dbReference>
<evidence type="ECO:0000313" key="5">
    <source>
        <dbReference type="EMBL" id="KAH3748641.1"/>
    </source>
</evidence>
<dbReference type="SUPFAM" id="SSF82895">
    <property type="entry name" value="TSP-1 type 1 repeat"/>
    <property type="match status" value="3"/>
</dbReference>
<evidence type="ECO:0000313" key="6">
    <source>
        <dbReference type="Proteomes" id="UP000828390"/>
    </source>
</evidence>
<dbReference type="AlphaFoldDB" id="A0A9D4DGK6"/>
<dbReference type="PROSITE" id="PS50092">
    <property type="entry name" value="TSP1"/>
    <property type="match status" value="3"/>
</dbReference>
<feature type="signal peptide" evidence="3">
    <location>
        <begin position="1"/>
        <end position="20"/>
    </location>
</feature>
<gene>
    <name evidence="5" type="ORF">DPMN_183088</name>
</gene>